<keyword evidence="10 13" id="KW-0066">ATP synthesis</keyword>
<dbReference type="InterPro" id="IPR050059">
    <property type="entry name" value="ATP_synthase_B_chain"/>
</dbReference>
<dbReference type="Proteomes" id="UP000503310">
    <property type="component" value="Chromosome"/>
</dbReference>
<comment type="subunit">
    <text evidence="13">F-type ATPases have 2 components, F(1) - the catalytic core - and F(0) - the membrane proton channel. F(1) has five subunits: alpha(3), beta(3), gamma(1), delta(1), epsilon(1). F(0) has three main subunits: a(1), b(2) and c(10-14). The alpha and beta chains form an alternating ring which encloses part of the gamma chain. F(1) is attached to F(0) by a central stalk formed by the gamma and epsilon chains, while a peripheral stalk is formed by the delta and b chains.</text>
</comment>
<evidence type="ECO:0000313" key="16">
    <source>
        <dbReference type="Proteomes" id="UP000503310"/>
    </source>
</evidence>
<dbReference type="SUPFAM" id="SSF81573">
    <property type="entry name" value="F1F0 ATP synthase subunit B, membrane domain"/>
    <property type="match status" value="1"/>
</dbReference>
<evidence type="ECO:0000256" key="11">
    <source>
        <dbReference type="ARBA" id="ARBA00025198"/>
    </source>
</evidence>
<evidence type="ECO:0000256" key="5">
    <source>
        <dbReference type="ARBA" id="ARBA00022692"/>
    </source>
</evidence>
<keyword evidence="5 13" id="KW-0812">Transmembrane</keyword>
<evidence type="ECO:0000256" key="6">
    <source>
        <dbReference type="ARBA" id="ARBA00022781"/>
    </source>
</evidence>
<dbReference type="NCBIfam" id="TIGR01144">
    <property type="entry name" value="ATP_synt_b"/>
    <property type="match status" value="1"/>
</dbReference>
<evidence type="ECO:0000256" key="12">
    <source>
        <dbReference type="ARBA" id="ARBA00037847"/>
    </source>
</evidence>
<evidence type="ECO:0000256" key="2">
    <source>
        <dbReference type="ARBA" id="ARBA00022448"/>
    </source>
</evidence>
<evidence type="ECO:0000256" key="3">
    <source>
        <dbReference type="ARBA" id="ARBA00022475"/>
    </source>
</evidence>
<comment type="similarity">
    <text evidence="1 13 14">Belongs to the ATPase B chain family.</text>
</comment>
<evidence type="ECO:0000256" key="9">
    <source>
        <dbReference type="ARBA" id="ARBA00023136"/>
    </source>
</evidence>
<keyword evidence="6 13" id="KW-0375">Hydrogen ion transport</keyword>
<keyword evidence="3 13" id="KW-1003">Cell membrane</keyword>
<evidence type="ECO:0000313" key="15">
    <source>
        <dbReference type="EMBL" id="QIW62623.1"/>
    </source>
</evidence>
<keyword evidence="7 13" id="KW-1133">Transmembrane helix</keyword>
<evidence type="ECO:0000256" key="8">
    <source>
        <dbReference type="ARBA" id="ARBA00023065"/>
    </source>
</evidence>
<keyword evidence="2 13" id="KW-0813">Transport</keyword>
<dbReference type="CDD" id="cd06503">
    <property type="entry name" value="ATP-synt_Fo_b"/>
    <property type="match status" value="1"/>
</dbReference>
<comment type="function">
    <text evidence="11 13">F(1)F(0) ATP synthase produces ATP from ADP in the presence of a proton or sodium gradient. F-type ATPases consist of two structural domains, F(1) containing the extramembraneous catalytic core and F(0) containing the membrane proton channel, linked together by a central stalk and a peripheral stalk. During catalysis, ATP synthesis in the catalytic domain of F(1) is coupled via a rotary mechanism of the central stalk subunits to proton translocation.</text>
</comment>
<sequence>MTTLVTKLFAVDTPKSATEGLQEKFSTLFPSIPLMLATIIAFAICFGFLFFFLYRPVRKMIAKRQQFIQKNIDDAISYKQESLDKLNLANDNLKNSHKQSDMIINNAKIKAEKVIDRYTKKAKDDARRLIEETNLDIQAQQREFDKNSKKYITEVAVELANKILKREISKSTQKEIIDEFLKDNSPIEDI</sequence>
<evidence type="ECO:0000256" key="7">
    <source>
        <dbReference type="ARBA" id="ARBA00022989"/>
    </source>
</evidence>
<keyword evidence="9 13" id="KW-0472">Membrane</keyword>
<dbReference type="GO" id="GO:0046933">
    <property type="term" value="F:proton-transporting ATP synthase activity, rotational mechanism"/>
    <property type="evidence" value="ECO:0007669"/>
    <property type="project" value="UniProtKB-UniRule"/>
</dbReference>
<dbReference type="GO" id="GO:0012505">
    <property type="term" value="C:endomembrane system"/>
    <property type="evidence" value="ECO:0007669"/>
    <property type="project" value="UniProtKB-SubCell"/>
</dbReference>
<gene>
    <name evidence="13 15" type="primary">atpF</name>
    <name evidence="15" type="ORF">GOQ20_04415</name>
</gene>
<dbReference type="AlphaFoldDB" id="A0A6H0V6L8"/>
<organism evidence="15 16">
    <name type="scientific">Mycoplasmopsis gallinacea</name>
    <dbReference type="NCBI Taxonomy" id="29556"/>
    <lineage>
        <taxon>Bacteria</taxon>
        <taxon>Bacillati</taxon>
        <taxon>Mycoplasmatota</taxon>
        <taxon>Mycoplasmoidales</taxon>
        <taxon>Metamycoplasmataceae</taxon>
        <taxon>Mycoplasmopsis</taxon>
    </lineage>
</organism>
<evidence type="ECO:0000256" key="14">
    <source>
        <dbReference type="RuleBase" id="RU003848"/>
    </source>
</evidence>
<evidence type="ECO:0000256" key="13">
    <source>
        <dbReference type="HAMAP-Rule" id="MF_01398"/>
    </source>
</evidence>
<dbReference type="GO" id="GO:0046961">
    <property type="term" value="F:proton-transporting ATPase activity, rotational mechanism"/>
    <property type="evidence" value="ECO:0007669"/>
    <property type="project" value="TreeGrafter"/>
</dbReference>
<name>A0A6H0V6L8_9BACT</name>
<keyword evidence="4 13" id="KW-0138">CF(0)</keyword>
<proteinExistence type="inferred from homology"/>
<dbReference type="InterPro" id="IPR002146">
    <property type="entry name" value="ATP_synth_b/b'su_bac/chlpt"/>
</dbReference>
<dbReference type="InterPro" id="IPR005864">
    <property type="entry name" value="ATP_synth_F0_bsu_bac"/>
</dbReference>
<dbReference type="Pfam" id="PF00430">
    <property type="entry name" value="ATP-synt_B"/>
    <property type="match status" value="1"/>
</dbReference>
<evidence type="ECO:0000256" key="10">
    <source>
        <dbReference type="ARBA" id="ARBA00023310"/>
    </source>
</evidence>
<reference evidence="15 16" key="1">
    <citation type="submission" date="2019-12" db="EMBL/GenBank/DDBJ databases">
        <title>Sequencing and analysis of the whole genome of Mycoplasma gallinaceum strain Peacock20181011.</title>
        <authorList>
            <person name="Liu X."/>
            <person name="Qin Z."/>
            <person name="Xu H."/>
        </authorList>
    </citation>
    <scope>NUCLEOTIDE SEQUENCE [LARGE SCALE GENOMIC DNA]</scope>
    <source>
        <strain evidence="15 16">Peacock20181011</strain>
    </source>
</reference>
<dbReference type="PANTHER" id="PTHR33445">
    <property type="entry name" value="ATP SYNTHASE SUBUNIT B', CHLOROPLASTIC"/>
    <property type="match status" value="1"/>
</dbReference>
<protein>
    <recommendedName>
        <fullName evidence="13">ATP synthase subunit b</fullName>
    </recommendedName>
    <alternativeName>
        <fullName evidence="13">ATP synthase F(0) sector subunit b</fullName>
    </alternativeName>
    <alternativeName>
        <fullName evidence="13">ATPase subunit I</fullName>
    </alternativeName>
    <alternativeName>
        <fullName evidence="13">F-type ATPase subunit b</fullName>
        <shortName evidence="13">F-ATPase subunit b</shortName>
    </alternativeName>
</protein>
<dbReference type="RefSeq" id="WP_167845561.1">
    <property type="nucleotide sequence ID" value="NZ_CP047225.1"/>
</dbReference>
<dbReference type="GO" id="GO:0045259">
    <property type="term" value="C:proton-transporting ATP synthase complex"/>
    <property type="evidence" value="ECO:0007669"/>
    <property type="project" value="UniProtKB-KW"/>
</dbReference>
<dbReference type="HAMAP" id="MF_01398">
    <property type="entry name" value="ATP_synth_b_bprime"/>
    <property type="match status" value="1"/>
</dbReference>
<comment type="subcellular location">
    <subcellularLocation>
        <location evidence="13">Cell membrane</location>
        <topology evidence="13">Single-pass membrane protein</topology>
    </subcellularLocation>
    <subcellularLocation>
        <location evidence="12">Endomembrane system</location>
        <topology evidence="12">Single-pass membrane protein</topology>
    </subcellularLocation>
</comment>
<dbReference type="InterPro" id="IPR028987">
    <property type="entry name" value="ATP_synth_B-like_membr_sf"/>
</dbReference>
<keyword evidence="8 13" id="KW-0406">Ion transport</keyword>
<accession>A0A6H0V6L8</accession>
<feature type="transmembrane region" description="Helical" evidence="13">
    <location>
        <begin position="32"/>
        <end position="54"/>
    </location>
</feature>
<dbReference type="PANTHER" id="PTHR33445:SF1">
    <property type="entry name" value="ATP SYNTHASE SUBUNIT B"/>
    <property type="match status" value="1"/>
</dbReference>
<dbReference type="EMBL" id="CP047225">
    <property type="protein sequence ID" value="QIW62623.1"/>
    <property type="molecule type" value="Genomic_DNA"/>
</dbReference>
<evidence type="ECO:0000256" key="4">
    <source>
        <dbReference type="ARBA" id="ARBA00022547"/>
    </source>
</evidence>
<dbReference type="GO" id="GO:0005886">
    <property type="term" value="C:plasma membrane"/>
    <property type="evidence" value="ECO:0007669"/>
    <property type="project" value="UniProtKB-SubCell"/>
</dbReference>
<evidence type="ECO:0000256" key="1">
    <source>
        <dbReference type="ARBA" id="ARBA00005513"/>
    </source>
</evidence>
<comment type="function">
    <text evidence="13">Component of the F(0) channel, it forms part of the peripheral stalk, linking F(1) to F(0).</text>
</comment>